<proteinExistence type="predicted"/>
<name>A0A0U1NZI8_9BACI</name>
<gene>
    <name evidence="2" type="ORF">BN000_03383</name>
</gene>
<evidence type="ECO:0000313" key="3">
    <source>
        <dbReference type="Proteomes" id="UP000199087"/>
    </source>
</evidence>
<dbReference type="Proteomes" id="UP000199087">
    <property type="component" value="Unassembled WGS sequence"/>
</dbReference>
<keyword evidence="1" id="KW-1277">Toxin-antitoxin system</keyword>
<evidence type="ECO:0000256" key="1">
    <source>
        <dbReference type="ARBA" id="ARBA00022649"/>
    </source>
</evidence>
<evidence type="ECO:0008006" key="4">
    <source>
        <dbReference type="Google" id="ProtNLM"/>
    </source>
</evidence>
<organism evidence="2 3">
    <name type="scientific">Neobacillus massiliamazoniensis</name>
    <dbReference type="NCBI Taxonomy" id="1499688"/>
    <lineage>
        <taxon>Bacteria</taxon>
        <taxon>Bacillati</taxon>
        <taxon>Bacillota</taxon>
        <taxon>Bacilli</taxon>
        <taxon>Bacillales</taxon>
        <taxon>Bacillaceae</taxon>
        <taxon>Neobacillus</taxon>
    </lineage>
</organism>
<dbReference type="AlphaFoldDB" id="A0A0U1NZI8"/>
<reference evidence="3" key="1">
    <citation type="submission" date="2015-05" db="EMBL/GenBank/DDBJ databases">
        <authorList>
            <person name="Urmite Genomes"/>
        </authorList>
    </citation>
    <scope>NUCLEOTIDE SEQUENCE [LARGE SCALE GENOMIC DNA]</scope>
    <source>
        <strain evidence="3">LF1</strain>
    </source>
</reference>
<keyword evidence="3" id="KW-1185">Reference proteome</keyword>
<protein>
    <recommendedName>
        <fullName evidence="4">CopG family transcriptional regulator</fullName>
    </recommendedName>
</protein>
<dbReference type="Pfam" id="PF07362">
    <property type="entry name" value="CcdA"/>
    <property type="match status" value="1"/>
</dbReference>
<evidence type="ECO:0000313" key="2">
    <source>
        <dbReference type="EMBL" id="CRK83415.1"/>
    </source>
</evidence>
<accession>A0A0U1NZI8</accession>
<dbReference type="RefSeq" id="WP_090635890.1">
    <property type="nucleotide sequence ID" value="NZ_CVRB01000003.1"/>
</dbReference>
<sequence>MGRKRLPETKKKININLSITKEIVDQLKEKEVNISAIVEEYLLGYLKMKS</sequence>
<dbReference type="EMBL" id="CVRB01000003">
    <property type="protein sequence ID" value="CRK83415.1"/>
    <property type="molecule type" value="Genomic_DNA"/>
</dbReference>
<dbReference type="InterPro" id="IPR009956">
    <property type="entry name" value="Post-segregation_anti-tox_CcdA"/>
</dbReference>
<dbReference type="STRING" id="1499688.BN000_03383"/>